<gene>
    <name evidence="1" type="ORF">MRATA1EN22A_LOCUS19278</name>
</gene>
<accession>A0AC59ZLU2</accession>
<dbReference type="EMBL" id="OX596087">
    <property type="protein sequence ID" value="CAN0444050.1"/>
    <property type="molecule type" value="Genomic_DNA"/>
</dbReference>
<organism evidence="1 2">
    <name type="scientific">Rangifer tarandus platyrhynchus</name>
    <name type="common">Svalbard reindeer</name>
    <dbReference type="NCBI Taxonomy" id="3082113"/>
    <lineage>
        <taxon>Eukaryota</taxon>
        <taxon>Metazoa</taxon>
        <taxon>Chordata</taxon>
        <taxon>Craniata</taxon>
        <taxon>Vertebrata</taxon>
        <taxon>Euteleostomi</taxon>
        <taxon>Mammalia</taxon>
        <taxon>Eutheria</taxon>
        <taxon>Laurasiatheria</taxon>
        <taxon>Artiodactyla</taxon>
        <taxon>Ruminantia</taxon>
        <taxon>Pecora</taxon>
        <taxon>Cervidae</taxon>
        <taxon>Odocoileinae</taxon>
        <taxon>Rangifer</taxon>
    </lineage>
</organism>
<sequence length="122" mass="12289">MTPRGAAERKRKWGGARLAMVAGVERVEATAWRVSGGGSAAGPALAAVPAVGARPAGWQTPASVCQRFLCSQLGFGPGMLGEPRVAPGTRDRPGGSPGPAVPDRGPYPGLSLPSPRALPLGI</sequence>
<name>A0AC59ZLU2_RANTA</name>
<protein>
    <submittedName>
        <fullName evidence="1">Uncharacterized protein</fullName>
    </submittedName>
</protein>
<evidence type="ECO:0000313" key="2">
    <source>
        <dbReference type="Proteomes" id="UP001162501"/>
    </source>
</evidence>
<reference evidence="1" key="1">
    <citation type="submission" date="2023-05" db="EMBL/GenBank/DDBJ databases">
        <authorList>
            <consortium name="ELIXIR-Norway"/>
        </authorList>
    </citation>
    <scope>NUCLEOTIDE SEQUENCE</scope>
</reference>
<dbReference type="Proteomes" id="UP001162501">
    <property type="component" value="Chromosome 3"/>
</dbReference>
<reference evidence="1" key="2">
    <citation type="submission" date="2025-03" db="EMBL/GenBank/DDBJ databases">
        <authorList>
            <consortium name="ELIXIR-Norway"/>
            <consortium name="Elixir Norway"/>
        </authorList>
    </citation>
    <scope>NUCLEOTIDE SEQUENCE</scope>
</reference>
<proteinExistence type="predicted"/>
<evidence type="ECO:0000313" key="1">
    <source>
        <dbReference type="EMBL" id="CAN0444050.1"/>
    </source>
</evidence>